<dbReference type="GO" id="GO:0009279">
    <property type="term" value="C:cell outer membrane"/>
    <property type="evidence" value="ECO:0007669"/>
    <property type="project" value="UniProtKB-SubCell"/>
</dbReference>
<feature type="compositionally biased region" description="Low complexity" evidence="8">
    <location>
        <begin position="52"/>
        <end position="62"/>
    </location>
</feature>
<dbReference type="EMBL" id="AP025739">
    <property type="protein sequence ID" value="BDI31894.1"/>
    <property type="molecule type" value="Genomic_DNA"/>
</dbReference>
<comment type="similarity">
    <text evidence="2">Belongs to the outer membrane factor (OMF) (TC 1.B.17) family.</text>
</comment>
<dbReference type="PANTHER" id="PTHR30026">
    <property type="entry name" value="OUTER MEMBRANE PROTEIN TOLC"/>
    <property type="match status" value="1"/>
</dbReference>
<evidence type="ECO:0000256" key="4">
    <source>
        <dbReference type="ARBA" id="ARBA00022452"/>
    </source>
</evidence>
<keyword evidence="3" id="KW-0813">Transport</keyword>
<comment type="subcellular location">
    <subcellularLocation>
        <location evidence="1">Cell outer membrane</location>
    </subcellularLocation>
</comment>
<dbReference type="Pfam" id="PF02321">
    <property type="entry name" value="OEP"/>
    <property type="match status" value="1"/>
</dbReference>
<evidence type="ECO:0000256" key="8">
    <source>
        <dbReference type="SAM" id="MobiDB-lite"/>
    </source>
</evidence>
<evidence type="ECO:0000313" key="10">
    <source>
        <dbReference type="Proteomes" id="UP000287394"/>
    </source>
</evidence>
<evidence type="ECO:0000256" key="5">
    <source>
        <dbReference type="ARBA" id="ARBA00022692"/>
    </source>
</evidence>
<keyword evidence="6" id="KW-0472">Membrane</keyword>
<proteinExistence type="inferred from homology"/>
<dbReference type="InterPro" id="IPR003423">
    <property type="entry name" value="OMP_efflux"/>
</dbReference>
<feature type="compositionally biased region" description="Low complexity" evidence="8">
    <location>
        <begin position="73"/>
        <end position="106"/>
    </location>
</feature>
<dbReference type="GO" id="GO:0015288">
    <property type="term" value="F:porin activity"/>
    <property type="evidence" value="ECO:0007669"/>
    <property type="project" value="TreeGrafter"/>
</dbReference>
<evidence type="ECO:0000256" key="3">
    <source>
        <dbReference type="ARBA" id="ARBA00022448"/>
    </source>
</evidence>
<protein>
    <submittedName>
        <fullName evidence="9">Uncharacterized protein</fullName>
    </submittedName>
</protein>
<evidence type="ECO:0000256" key="1">
    <source>
        <dbReference type="ARBA" id="ARBA00004442"/>
    </source>
</evidence>
<feature type="region of interest" description="Disordered" evidence="8">
    <location>
        <begin position="48"/>
        <end position="135"/>
    </location>
</feature>
<dbReference type="InterPro" id="IPR051906">
    <property type="entry name" value="TolC-like"/>
</dbReference>
<evidence type="ECO:0000313" key="9">
    <source>
        <dbReference type="EMBL" id="BDI31894.1"/>
    </source>
</evidence>
<dbReference type="GO" id="GO:0015562">
    <property type="term" value="F:efflux transmembrane transporter activity"/>
    <property type="evidence" value="ECO:0007669"/>
    <property type="project" value="InterPro"/>
</dbReference>
<dbReference type="Proteomes" id="UP000287394">
    <property type="component" value="Chromosome"/>
</dbReference>
<organism evidence="9 10">
    <name type="scientific">Capsulimonas corticalis</name>
    <dbReference type="NCBI Taxonomy" id="2219043"/>
    <lineage>
        <taxon>Bacteria</taxon>
        <taxon>Bacillati</taxon>
        <taxon>Armatimonadota</taxon>
        <taxon>Armatimonadia</taxon>
        <taxon>Capsulimonadales</taxon>
        <taxon>Capsulimonadaceae</taxon>
        <taxon>Capsulimonas</taxon>
    </lineage>
</organism>
<reference evidence="9 10" key="1">
    <citation type="journal article" date="2019" name="Int. J. Syst. Evol. Microbiol.">
        <title>Capsulimonas corticalis gen. nov., sp. nov., an aerobic capsulated bacterium, of a novel bacterial order, Capsulimonadales ord. nov., of the class Armatimonadia of the phylum Armatimonadetes.</title>
        <authorList>
            <person name="Li J."/>
            <person name="Kudo C."/>
            <person name="Tonouchi A."/>
        </authorList>
    </citation>
    <scope>NUCLEOTIDE SEQUENCE [LARGE SCALE GENOMIC DNA]</scope>
    <source>
        <strain evidence="9 10">AX-7</strain>
    </source>
</reference>
<keyword evidence="10" id="KW-1185">Reference proteome</keyword>
<evidence type="ECO:0000256" key="6">
    <source>
        <dbReference type="ARBA" id="ARBA00023136"/>
    </source>
</evidence>
<evidence type="ECO:0000256" key="2">
    <source>
        <dbReference type="ARBA" id="ARBA00007613"/>
    </source>
</evidence>
<dbReference type="KEGG" id="ccot:CCAX7_39450"/>
<name>A0A402D3K7_9BACT</name>
<dbReference type="GO" id="GO:1990281">
    <property type="term" value="C:efflux pump complex"/>
    <property type="evidence" value="ECO:0007669"/>
    <property type="project" value="TreeGrafter"/>
</dbReference>
<dbReference type="SUPFAM" id="SSF56954">
    <property type="entry name" value="Outer membrane efflux proteins (OEP)"/>
    <property type="match status" value="1"/>
</dbReference>
<evidence type="ECO:0000256" key="7">
    <source>
        <dbReference type="ARBA" id="ARBA00023237"/>
    </source>
</evidence>
<keyword evidence="7" id="KW-0998">Cell outer membrane</keyword>
<dbReference type="PANTHER" id="PTHR30026:SF20">
    <property type="entry name" value="OUTER MEMBRANE PROTEIN TOLC"/>
    <property type="match status" value="1"/>
</dbReference>
<keyword evidence="5" id="KW-0812">Transmembrane</keyword>
<keyword evidence="4" id="KW-1134">Transmembrane beta strand</keyword>
<gene>
    <name evidence="9" type="ORF">CCAX7_39450</name>
</gene>
<dbReference type="AlphaFoldDB" id="A0A402D3K7"/>
<feature type="compositionally biased region" description="Gly residues" evidence="8">
    <location>
        <begin position="63"/>
        <end position="72"/>
    </location>
</feature>
<accession>A0A402D3K7</accession>
<sequence>MFSEIAAAIFGVSVISGGTAAWAQQGGGAGAGNGAAAGAAGNGAGAAGNGAAGAAPGANAGTAGAGGAGVSGAPGSNTAAAGQGAANGPAATNSPNAGTAPANAGGNPNGAGVSGNGGVTSGTMGNTSQGNLGGSRISTLKGTDWDLNRTIAAAYESSSDLQIAQRNTEIDQKRANQKADEGHPNIEGRASATRFDQKTKVSIGGTPPVEVLGSHTETLELGISQRLDLTGQIKAATDQATLQKLADEFQVKRIRNDRSLRAETVYYNLLRAQHQMQVAQASLTTALEQQRIAQQLNGQQVGQKVDVLRANTQVANAQTELRRTQNNASIARTSFNDLVGQPLATEVVLSDLPGVSVGQATPSATATTTEPETPLFASPTAEVTAIDVNKDLQTAYTQRPDVLAQQVNVRVAEKGIKLAHAGLEPDFRLNAAGDYYPTTSFQSPRQRTAAITASITIPFYDGGVTRDKVSEAKLETENAKTTLDSLKSDVSLDVSQAYLNLTTAAAQIDNANSALQQAIKTRDLALLRYRGEVALYLEVTDAQAALQAAENNQINAVYDYQVAQAEYRHALGVLSGGQSQ</sequence>
<feature type="compositionally biased region" description="Gly residues" evidence="8">
    <location>
        <begin position="107"/>
        <end position="120"/>
    </location>
</feature>
<dbReference type="Gene3D" id="1.20.1600.10">
    <property type="entry name" value="Outer membrane efflux proteins (OEP)"/>
    <property type="match status" value="1"/>
</dbReference>